<keyword evidence="3" id="KW-0378">Hydrolase</keyword>
<proteinExistence type="inferred from homology"/>
<dbReference type="Gene3D" id="3.40.395.10">
    <property type="entry name" value="Adenoviral Proteinase, Chain A"/>
    <property type="match status" value="1"/>
</dbReference>
<evidence type="ECO:0000313" key="7">
    <source>
        <dbReference type="Proteomes" id="UP001497457"/>
    </source>
</evidence>
<accession>A0ABC8VTZ4</accession>
<evidence type="ECO:0000256" key="1">
    <source>
        <dbReference type="ARBA" id="ARBA00005234"/>
    </source>
</evidence>
<dbReference type="EMBL" id="OZ075120">
    <property type="protein sequence ID" value="CAL4896597.1"/>
    <property type="molecule type" value="Genomic_DNA"/>
</dbReference>
<comment type="similarity">
    <text evidence="1">Belongs to the peptidase C48 family.</text>
</comment>
<evidence type="ECO:0000256" key="3">
    <source>
        <dbReference type="ARBA" id="ARBA00022801"/>
    </source>
</evidence>
<evidence type="ECO:0000313" key="6">
    <source>
        <dbReference type="EMBL" id="CAL4896597.1"/>
    </source>
</evidence>
<dbReference type="Pfam" id="PF02902">
    <property type="entry name" value="Peptidase_C48"/>
    <property type="match status" value="1"/>
</dbReference>
<evidence type="ECO:0000256" key="4">
    <source>
        <dbReference type="SAM" id="MobiDB-lite"/>
    </source>
</evidence>
<keyword evidence="7" id="KW-1185">Reference proteome</keyword>
<evidence type="ECO:0000259" key="5">
    <source>
        <dbReference type="Pfam" id="PF02902"/>
    </source>
</evidence>
<keyword evidence="2" id="KW-0645">Protease</keyword>
<dbReference type="AlphaFoldDB" id="A0ABC8VTZ4"/>
<name>A0ABC8VTZ4_9POAL</name>
<dbReference type="SUPFAM" id="SSF54001">
    <property type="entry name" value="Cysteine proteinases"/>
    <property type="match status" value="1"/>
</dbReference>
<dbReference type="PANTHER" id="PTHR34835:SF60">
    <property type="entry name" value="OS10G0490300 PROTEIN"/>
    <property type="match status" value="1"/>
</dbReference>
<dbReference type="InterPro" id="IPR003653">
    <property type="entry name" value="Peptidase_C48_C"/>
</dbReference>
<feature type="compositionally biased region" description="Polar residues" evidence="4">
    <location>
        <begin position="498"/>
        <end position="516"/>
    </location>
</feature>
<reference evidence="7" key="1">
    <citation type="submission" date="2024-06" db="EMBL/GenBank/DDBJ databases">
        <authorList>
            <person name="Ryan C."/>
        </authorList>
    </citation>
    <scope>NUCLEOTIDE SEQUENCE [LARGE SCALE GENOMIC DNA]</scope>
</reference>
<feature type="region of interest" description="Disordered" evidence="4">
    <location>
        <begin position="462"/>
        <end position="520"/>
    </location>
</feature>
<dbReference type="GO" id="GO:0006508">
    <property type="term" value="P:proteolysis"/>
    <property type="evidence" value="ECO:0007669"/>
    <property type="project" value="UniProtKB-KW"/>
</dbReference>
<feature type="compositionally biased region" description="Polar residues" evidence="4">
    <location>
        <begin position="476"/>
        <end position="485"/>
    </location>
</feature>
<dbReference type="InterPro" id="IPR038765">
    <property type="entry name" value="Papain-like_cys_pep_sf"/>
</dbReference>
<evidence type="ECO:0000256" key="2">
    <source>
        <dbReference type="ARBA" id="ARBA00022670"/>
    </source>
</evidence>
<feature type="domain" description="Ubiquitin-like protease family profile" evidence="5">
    <location>
        <begin position="924"/>
        <end position="1054"/>
    </location>
</feature>
<sequence>MGRKRPRERSPEFETGSDSSDSIDEFEVDTHQVDEVMSDAAVLESDDLSSSDDDISEKLMYKHVLDKYRKLSKMKRDLKRKLLLQSMRNKHVQNKPKETFSRFSVTSFSKVVRAVSGSKRDVIDSYGFGSLLSFDKCFVPWKFATWIAQQVDYKSGDLLFSGQVISLTPASVSSVLGLPVGGLPFPTDINAGKSIILETFNKQSLPSVMFFVDKLTEELDTLSDEQIFISFLLVALNTFLCPNSSQIPSQKYLGIFADISIAKQFDWCGYILSWLFQHIRTFNRGKSGNVKEQGTLGGCLYYLAVLYLDFVDFGPRNVPHDIPRICVWKQNMIQSYCQLDMKSKGCYGLRPKLSFSETCYAKNPGLLNCPPPLVLDNDFMDKLDSVSRCKLPADLKISICSIIQKHTLNSGVSVQMDLTAISVLPRSVHEILTKLLQHASSVDFRSKKLVLEIMKVITEYPHDDEEPVPSDVQHPEATNVNSAGTSADHGQDDGPLSERNSFHANTSPISSPQVAQVANEDFSPSEIVPSQYKLVSAKLNHYGDENCKQNSTLTNESPATPSGLSKRVVLPVDSCPPRSGPQPLIKKTKSRFIASSAIASQSNMALLRKPLCDISNLDVDVPESSHRNKVKPPRQSEPAKDVIMLLDEDDSFVPDSLSPRRPSYVHLIDEKSTQDSEKENFSTQLTQRTASRVTPKLKSVDRHVQFASSASATKRKETPDIQIVAQKSLSQSTRDMTKIADDIYNKKFCTKPVIESSDPTCDLTSAFQCSPCTYPEPKLPYVPRDSSTGGKLPPHGPRRAIKPAPLFQGDYETEKHRISLSASDLKNYKAICSLANCDSNRDDVLVLGKVRCTFWAFGDSLKPDGFVNSFVMSAYCYSLFLKPPCQSEQSKAHYFFANIGAELMKDPEECNQDVLSRAFKISHRSRPLDRCNNLFFPILFSNHWTVFVVSIKDQKFVFLDSLHHKDHEYQEIVRESVVPSFMLHWDKYVKVPMDFDEYSFLYPEMPQQAIENRVDSGIYAMMCLQYWKSPRTVLSKFFDSRDVPRIRIKVANDLLRMPENTGLKDRVFDFQS</sequence>
<reference evidence="6 7" key="2">
    <citation type="submission" date="2024-10" db="EMBL/GenBank/DDBJ databases">
        <authorList>
            <person name="Ryan C."/>
        </authorList>
    </citation>
    <scope>NUCLEOTIDE SEQUENCE [LARGE SCALE GENOMIC DNA]</scope>
</reference>
<protein>
    <recommendedName>
        <fullName evidence="5">Ubiquitin-like protease family profile domain-containing protein</fullName>
    </recommendedName>
</protein>
<dbReference type="PANTHER" id="PTHR34835">
    <property type="entry name" value="OS07G0283600 PROTEIN-RELATED"/>
    <property type="match status" value="1"/>
</dbReference>
<gene>
    <name evidence="6" type="ORF">URODEC1_LOCUS6730</name>
</gene>
<organism evidence="6 7">
    <name type="scientific">Urochloa decumbens</name>
    <dbReference type="NCBI Taxonomy" id="240449"/>
    <lineage>
        <taxon>Eukaryota</taxon>
        <taxon>Viridiplantae</taxon>
        <taxon>Streptophyta</taxon>
        <taxon>Embryophyta</taxon>
        <taxon>Tracheophyta</taxon>
        <taxon>Spermatophyta</taxon>
        <taxon>Magnoliopsida</taxon>
        <taxon>Liliopsida</taxon>
        <taxon>Poales</taxon>
        <taxon>Poaceae</taxon>
        <taxon>PACMAD clade</taxon>
        <taxon>Panicoideae</taxon>
        <taxon>Panicodae</taxon>
        <taxon>Paniceae</taxon>
        <taxon>Melinidinae</taxon>
        <taxon>Urochloa</taxon>
    </lineage>
</organism>
<feature type="region of interest" description="Disordered" evidence="4">
    <location>
        <begin position="1"/>
        <end position="27"/>
    </location>
</feature>
<dbReference type="GO" id="GO:0008233">
    <property type="term" value="F:peptidase activity"/>
    <property type="evidence" value="ECO:0007669"/>
    <property type="project" value="UniProtKB-KW"/>
</dbReference>
<dbReference type="Proteomes" id="UP001497457">
    <property type="component" value="Chromosome 10rd"/>
</dbReference>